<dbReference type="OrthoDB" id="4428927at2759"/>
<sequence>MKFNSPATLASIVCSAMIPAASAQPGTSCTTTVSVLSELPGHFFHRLQRRSCAAGCHPPPQEWKHVIKEHVIRQLVEDSTNHTDSHDTRVAIATFLNKLVFNTAEECQDELKDKDLCHNSEAVQPFVDCVNKHAQSTVADSGPDLFRHLNEERCKEATEYFTGDQLWQVDFPEHIKGYIKDCHRL</sequence>
<evidence type="ECO:0000313" key="3">
    <source>
        <dbReference type="Proteomes" id="UP000235023"/>
    </source>
</evidence>
<name>A0A2J5HJ00_9EURO</name>
<protein>
    <submittedName>
        <fullName evidence="2">Uncharacterized protein</fullName>
    </submittedName>
</protein>
<feature type="chain" id="PRO_5014443175" evidence="1">
    <location>
        <begin position="24"/>
        <end position="185"/>
    </location>
</feature>
<dbReference type="AlphaFoldDB" id="A0A2J5HJ00"/>
<dbReference type="Proteomes" id="UP000235023">
    <property type="component" value="Unassembled WGS sequence"/>
</dbReference>
<keyword evidence="3" id="KW-1185">Reference proteome</keyword>
<proteinExistence type="predicted"/>
<evidence type="ECO:0000313" key="2">
    <source>
        <dbReference type="EMBL" id="PLN76888.1"/>
    </source>
</evidence>
<accession>A0A2J5HJ00</accession>
<reference evidence="3" key="1">
    <citation type="submission" date="2017-12" db="EMBL/GenBank/DDBJ databases">
        <authorList>
            <consortium name="DOE Joint Genome Institute"/>
            <person name="Mondo S.J."/>
            <person name="Kjaerbolling I."/>
            <person name="Vesth T.C."/>
            <person name="Frisvad J.C."/>
            <person name="Nybo J.L."/>
            <person name="Theobald S."/>
            <person name="Kuo A."/>
            <person name="Bowyer P."/>
            <person name="Matsuda Y."/>
            <person name="Lyhne E.K."/>
            <person name="Kogle M.E."/>
            <person name="Clum A."/>
            <person name="Lipzen A."/>
            <person name="Salamov A."/>
            <person name="Ngan C.Y."/>
            <person name="Daum C."/>
            <person name="Chiniquy J."/>
            <person name="Barry K."/>
            <person name="LaButti K."/>
            <person name="Haridas S."/>
            <person name="Simmons B.A."/>
            <person name="Magnuson J.K."/>
            <person name="Mortensen U.H."/>
            <person name="Larsen T.O."/>
            <person name="Grigoriev I.V."/>
            <person name="Baker S.E."/>
            <person name="Andersen M.R."/>
            <person name="Nordberg H.P."/>
            <person name="Cantor M.N."/>
            <person name="Hua S.X."/>
        </authorList>
    </citation>
    <scope>NUCLEOTIDE SEQUENCE [LARGE SCALE GENOMIC DNA]</scope>
    <source>
        <strain evidence="3">IBT 19404</strain>
    </source>
</reference>
<keyword evidence="1" id="KW-0732">Signal</keyword>
<feature type="signal peptide" evidence="1">
    <location>
        <begin position="1"/>
        <end position="23"/>
    </location>
</feature>
<organism evidence="2 3">
    <name type="scientific">Aspergillus taichungensis</name>
    <dbReference type="NCBI Taxonomy" id="482145"/>
    <lineage>
        <taxon>Eukaryota</taxon>
        <taxon>Fungi</taxon>
        <taxon>Dikarya</taxon>
        <taxon>Ascomycota</taxon>
        <taxon>Pezizomycotina</taxon>
        <taxon>Eurotiomycetes</taxon>
        <taxon>Eurotiomycetidae</taxon>
        <taxon>Eurotiales</taxon>
        <taxon>Aspergillaceae</taxon>
        <taxon>Aspergillus</taxon>
        <taxon>Aspergillus subgen. Circumdati</taxon>
    </lineage>
</organism>
<dbReference type="EMBL" id="KZ559607">
    <property type="protein sequence ID" value="PLN76888.1"/>
    <property type="molecule type" value="Genomic_DNA"/>
</dbReference>
<evidence type="ECO:0000256" key="1">
    <source>
        <dbReference type="SAM" id="SignalP"/>
    </source>
</evidence>
<gene>
    <name evidence="2" type="ORF">BDW42DRAFT_196855</name>
</gene>